<evidence type="ECO:0000313" key="1">
    <source>
        <dbReference type="EMBL" id="KIH55520.1"/>
    </source>
</evidence>
<gene>
    <name evidence="1" type="ORF">ANCDUO_14322</name>
</gene>
<name>A0A0C2G3L1_9BILA</name>
<accession>A0A0C2G3L1</accession>
<reference evidence="1 2" key="1">
    <citation type="submission" date="2013-12" db="EMBL/GenBank/DDBJ databases">
        <title>Draft genome of the parsitic nematode Ancylostoma duodenale.</title>
        <authorList>
            <person name="Mitreva M."/>
        </authorList>
    </citation>
    <scope>NUCLEOTIDE SEQUENCE [LARGE SCALE GENOMIC DNA]</scope>
    <source>
        <strain evidence="1 2">Zhejiang</strain>
    </source>
</reference>
<feature type="non-terminal residue" evidence="1">
    <location>
        <position position="84"/>
    </location>
</feature>
<dbReference type="AlphaFoldDB" id="A0A0C2G3L1"/>
<protein>
    <submittedName>
        <fullName evidence="1">Uncharacterized protein</fullName>
    </submittedName>
</protein>
<proteinExistence type="predicted"/>
<keyword evidence="2" id="KW-1185">Reference proteome</keyword>
<dbReference type="EMBL" id="KN737204">
    <property type="protein sequence ID" value="KIH55520.1"/>
    <property type="molecule type" value="Genomic_DNA"/>
</dbReference>
<evidence type="ECO:0000313" key="2">
    <source>
        <dbReference type="Proteomes" id="UP000054047"/>
    </source>
</evidence>
<dbReference type="OrthoDB" id="109543at2759"/>
<dbReference type="Proteomes" id="UP000054047">
    <property type="component" value="Unassembled WGS sequence"/>
</dbReference>
<sequence length="84" mass="9671">MGLFIFLYDFVEDNRSVQQIHQKKRGTPGYLFALRAQKMACLRKLKEDISVLESLFPKNHERLQVLVASVDEITLKFIDGTGKS</sequence>
<organism evidence="1 2">
    <name type="scientific">Ancylostoma duodenale</name>
    <dbReference type="NCBI Taxonomy" id="51022"/>
    <lineage>
        <taxon>Eukaryota</taxon>
        <taxon>Metazoa</taxon>
        <taxon>Ecdysozoa</taxon>
        <taxon>Nematoda</taxon>
        <taxon>Chromadorea</taxon>
        <taxon>Rhabditida</taxon>
        <taxon>Rhabditina</taxon>
        <taxon>Rhabditomorpha</taxon>
        <taxon>Strongyloidea</taxon>
        <taxon>Ancylostomatidae</taxon>
        <taxon>Ancylostomatinae</taxon>
        <taxon>Ancylostoma</taxon>
    </lineage>
</organism>